<organism evidence="1 2">
    <name type="scientific">Burkholderia mayonis</name>
    <dbReference type="NCBI Taxonomy" id="1385591"/>
    <lineage>
        <taxon>Bacteria</taxon>
        <taxon>Pseudomonadati</taxon>
        <taxon>Pseudomonadota</taxon>
        <taxon>Betaproteobacteria</taxon>
        <taxon>Burkholderiales</taxon>
        <taxon>Burkholderiaceae</taxon>
        <taxon>Burkholderia</taxon>
        <taxon>pseudomallei group</taxon>
    </lineage>
</organism>
<dbReference type="EMBL" id="CP013387">
    <property type="protein sequence ID" value="AOJ04614.1"/>
    <property type="molecule type" value="Genomic_DNA"/>
</dbReference>
<dbReference type="RefSeq" id="WP_059597216.1">
    <property type="nucleotide sequence ID" value="NZ_CP013387.1"/>
</dbReference>
<dbReference type="AlphaFoldDB" id="A0A1B4FLS9"/>
<dbReference type="Proteomes" id="UP000062519">
    <property type="component" value="Chromosome 2"/>
</dbReference>
<keyword evidence="2" id="KW-1185">Reference proteome</keyword>
<gene>
    <name evidence="1" type="ORF">WS70_22705</name>
</gene>
<sequence length="96" mass="10840">MASYQRVQRRVVEAFPDQAAGCEHDGGRVPVQRVKGCQLGGARLSAEPSVQHKQRLHRVLQHLLQAFEIVRPLGEYQHPCPYQRRVNGSNSLTNRA</sequence>
<proteinExistence type="predicted"/>
<evidence type="ECO:0000313" key="2">
    <source>
        <dbReference type="Proteomes" id="UP000062519"/>
    </source>
</evidence>
<evidence type="ECO:0000313" key="1">
    <source>
        <dbReference type="EMBL" id="AOJ04614.1"/>
    </source>
</evidence>
<dbReference type="KEGG" id="buu:WS70_22705"/>
<accession>A0A1B4FLS9</accession>
<reference evidence="1 2" key="1">
    <citation type="submission" date="2015-12" db="EMBL/GenBank/DDBJ databases">
        <title>Diversity of Burkholderia near neighbor genomes.</title>
        <authorList>
            <person name="Sahl J."/>
            <person name="Wagner D."/>
            <person name="Keim P."/>
        </authorList>
    </citation>
    <scope>NUCLEOTIDE SEQUENCE [LARGE SCALE GENOMIC DNA]</scope>
    <source>
        <strain evidence="1 2">BDU6</strain>
    </source>
</reference>
<name>A0A1B4FLS9_9BURK</name>
<protein>
    <submittedName>
        <fullName evidence="1">Uncharacterized protein</fullName>
    </submittedName>
</protein>